<accession>A0A5B7H7G5</accession>
<dbReference type="EMBL" id="VSRR010023986">
    <property type="protein sequence ID" value="MPC65896.1"/>
    <property type="molecule type" value="Genomic_DNA"/>
</dbReference>
<reference evidence="1 2" key="1">
    <citation type="submission" date="2019-05" db="EMBL/GenBank/DDBJ databases">
        <title>Another draft genome of Portunus trituberculatus and its Hox gene families provides insights of decapod evolution.</title>
        <authorList>
            <person name="Jeong J.-H."/>
            <person name="Song I."/>
            <person name="Kim S."/>
            <person name="Choi T."/>
            <person name="Kim D."/>
            <person name="Ryu S."/>
            <person name="Kim W."/>
        </authorList>
    </citation>
    <scope>NUCLEOTIDE SEQUENCE [LARGE SCALE GENOMIC DNA]</scope>
    <source>
        <tissue evidence="1">Muscle</tissue>
    </source>
</reference>
<organism evidence="1 2">
    <name type="scientific">Portunus trituberculatus</name>
    <name type="common">Swimming crab</name>
    <name type="synonym">Neptunus trituberculatus</name>
    <dbReference type="NCBI Taxonomy" id="210409"/>
    <lineage>
        <taxon>Eukaryota</taxon>
        <taxon>Metazoa</taxon>
        <taxon>Ecdysozoa</taxon>
        <taxon>Arthropoda</taxon>
        <taxon>Crustacea</taxon>
        <taxon>Multicrustacea</taxon>
        <taxon>Malacostraca</taxon>
        <taxon>Eumalacostraca</taxon>
        <taxon>Eucarida</taxon>
        <taxon>Decapoda</taxon>
        <taxon>Pleocyemata</taxon>
        <taxon>Brachyura</taxon>
        <taxon>Eubrachyura</taxon>
        <taxon>Portunoidea</taxon>
        <taxon>Portunidae</taxon>
        <taxon>Portuninae</taxon>
        <taxon>Portunus</taxon>
    </lineage>
</organism>
<evidence type="ECO:0000313" key="2">
    <source>
        <dbReference type="Proteomes" id="UP000324222"/>
    </source>
</evidence>
<name>A0A5B7H7G5_PORTR</name>
<dbReference type="Proteomes" id="UP000324222">
    <property type="component" value="Unassembled WGS sequence"/>
</dbReference>
<keyword evidence="2" id="KW-1185">Reference proteome</keyword>
<proteinExistence type="predicted"/>
<evidence type="ECO:0000313" key="1">
    <source>
        <dbReference type="EMBL" id="MPC65896.1"/>
    </source>
</evidence>
<gene>
    <name evidence="1" type="ORF">E2C01_060034</name>
</gene>
<dbReference type="AlphaFoldDB" id="A0A5B7H7G5"/>
<comment type="caution">
    <text evidence="1">The sequence shown here is derived from an EMBL/GenBank/DDBJ whole genome shotgun (WGS) entry which is preliminary data.</text>
</comment>
<sequence>MFEGFFNRYFHANCSTDLANCMPPLLLRPHCTKLSSSSHPYSAQLCNSRPTLQEVSRSRRDATERLTSDFPKISDWGRENLVVFNASKTQFLHLSTRHNLPDNYPLFFSDTQLSPSSTLIILGIMSKPSLYAAVVADEVMSHFP</sequence>
<protein>
    <submittedName>
        <fullName evidence="1">Uncharacterized protein</fullName>
    </submittedName>
</protein>